<dbReference type="SMART" id="SM00823">
    <property type="entry name" value="PKS_PP"/>
    <property type="match status" value="2"/>
</dbReference>
<dbReference type="PROSITE" id="PS52019">
    <property type="entry name" value="PKS_MFAS_DH"/>
    <property type="match status" value="1"/>
</dbReference>
<feature type="compositionally biased region" description="Basic and acidic residues" evidence="7">
    <location>
        <begin position="717"/>
        <end position="728"/>
    </location>
</feature>
<feature type="compositionally biased region" description="Polar residues" evidence="7">
    <location>
        <begin position="2464"/>
        <end position="2475"/>
    </location>
</feature>
<dbReference type="Pfam" id="PF08659">
    <property type="entry name" value="KR"/>
    <property type="match status" value="1"/>
</dbReference>
<dbReference type="Pfam" id="PF21089">
    <property type="entry name" value="PKS_DH_N"/>
    <property type="match status" value="1"/>
</dbReference>
<feature type="active site" description="Proton donor; for dehydratase activity" evidence="6">
    <location>
        <position position="1497"/>
    </location>
</feature>
<evidence type="ECO:0000313" key="12">
    <source>
        <dbReference type="Proteomes" id="UP000230709"/>
    </source>
</evidence>
<dbReference type="GO" id="GO:0006633">
    <property type="term" value="P:fatty acid biosynthetic process"/>
    <property type="evidence" value="ECO:0007669"/>
    <property type="project" value="InterPro"/>
</dbReference>
<evidence type="ECO:0000256" key="1">
    <source>
        <dbReference type="ARBA" id="ARBA00022450"/>
    </source>
</evidence>
<dbReference type="SMART" id="SM00826">
    <property type="entry name" value="PKS_DH"/>
    <property type="match status" value="1"/>
</dbReference>
<evidence type="ECO:0008006" key="13">
    <source>
        <dbReference type="Google" id="ProtNLM"/>
    </source>
</evidence>
<dbReference type="SUPFAM" id="SSF51735">
    <property type="entry name" value="NAD(P)-binding Rossmann-fold domains"/>
    <property type="match status" value="2"/>
</dbReference>
<keyword evidence="12" id="KW-1185">Reference proteome</keyword>
<dbReference type="Pfam" id="PF08242">
    <property type="entry name" value="Methyltransf_12"/>
    <property type="match status" value="1"/>
</dbReference>
<dbReference type="GO" id="GO:0031177">
    <property type="term" value="F:phosphopantetheine binding"/>
    <property type="evidence" value="ECO:0007669"/>
    <property type="project" value="InterPro"/>
</dbReference>
<sequence length="3114" mass="326897">MHGTVTDHDGDLVAIIGMAARLPGAADVDAFWRNQLEGLCAITRQDAAALRAAGFSDADLADPRLAPAFGVLDGVADFDARFFGYPPARAQSLDPQQRLLLEVAWHALEHAGYGPGTIEGSIGAYLSIAQSGYPAPAATDVADAFFELTSRDKDYAASRVAYKLDLTGPSLMIQSASSGSLAAVHAAAEALIGGQCDMAIAGGCSIALPQGAYRHAPGLMLSATGVCRAFDAAADGAVPGSGLGVVVLKLLRDALADGDAIYAVIRGSALNNDGANKSDYLAPGVAGQARVIGEALAAAGVAAETIGYVETHGTATPIGDPIEIRALARAFEGVATPCALGALKPSIGHLHVASGVAGLIRAALAVHHGVLPPTLGFSAPNPELSLETTPFYINTSLSPWPKPGPRRAGVSAFGLGGTNVHVVLEQAPARPRERLRQAPRLPLLLSAKTPRALEAMARDLAAHLRAAPAIDLVDVAFTLAMGRQRFAHRLAIACASREEAIEALSSAREVVGEGPMLDAASLWLTGERVDWAPLFRDLDARRIPLPLYPFERARHWIETPARPTTPRPHDTLEEARDLFARVLKLPPEDLDPDANYESFGVDSLLVGSITQKLRERYPSLRSTVLFEHNSLRRLAAHLEGVERSDAEDGANAHILAPSTSWPGLSRPSTPTRRGVSQGWRDIDVPASSPEPCRDVARRELNADDGRRFPPVSQRLGVDGRDEPGHDGGRVSLCVNPTAAREGDGGGGAACEPIAIIGMAGRYPGARDLAAFWDNLQNGRDSISEAPADRWDIRDSVDPQRKDKSYTRWGGFLTDVDAFDALFFGVSPREARLIDPQQRLFLECAWAALEDAGYTRRGLEESAGGVGVFAGAMHAPYRLVGFDAVAAGVPVQSNHWSIANRVSYAFDFSGPSFAIDSACSSSLTAIHLACESLRRGECGAALAGGVNLVLHPQQPLELCRAGMLSHGPATRAFGDGGDGFVQGEGVGIVLLKPLAAALADGDSIRAVILGSAINAGGKTSGYTVPNPRAQSQVVTRALRSAGAPPASISYVECHGTGTSLGDPIEIAGLADALSEGRAAPCALGSVKSNIGHLEAAAGIAGLTKAVLQLQHGRIVPSLHASPPNPKIDFSLGPFRVAQQLEDWDGDGPRRAGVSSFGAGGANAHIVLEAAPEPAPTTASSGPWLVPLSARDPERLALMARSLRERLASGVDLADVAYTLGVGREAMEARFAVVVADRAELLRALERPLALAQAGAADATALARALERRDLHALAELWMQGATIDFARLYDGETRRRVSLPGHPLLRERHWLPEAPRRLLGEATPTLSAEARWPLTIVATDKILAEHRVDGVPTLPGVASILCATEAMERLGRAPLFGLRGLTWLRPLAVEDGSFAAECRLSPAAEGLRFDLLRGEVVHATGAIIEQPPTRDREPSGSHFPASPDAPSHPGEALYERLAARGLVYGEAFRRIESYAVSGAQATAVAQAGEGAAAAGFLDCVLQLTAALIEEEGPLLPFAVEEALILRRPSGRCRIAVRRAEGESSPGLVRFDAVVEDESGALCLVFRDLAGRLLATRPAAPQPRGVMSRLFGNRAAAVREPIALPEPPPFFEPSWREAPASLTPGARAKAPLLLGAEEQPLMRAAVATLPKTDCDEDAEGVLFLCEENEAALDRLFALVGERARRGSGAPFDLTLLGHCADGRPSPWIAAAMGLARVAAHEFPAWRVRCHLVETPADVAAALADPGDSLGREILWRDGRRFVRALHPVAPAAPRPAFRPGGVTFILGGIGGIGLALAAHVATRHGGRVALFGRTPPGADVQRRLEALGGIVEFFAADACDPVSMRRAIAAAKARLGAPTGAIHAAMVMRDQSLTQMTAETFHAALDVKTRGAENFVAALAGDALDWLSFFSSANSFAANAGQANYVAGCAFVDAFAKVAAARLGCPAPVINWGFWGEVGRVADPAYHARLARQGVQPIATAEGLAAIERALGGASAQLLVLKAEEKVLRSLGVETSAVDAALEEHAALDALTRDFVAAFAARNADALRETQPRLAAMAAAIADLARRAGPLVSPSELDEQAAAFEAAHPDLRPHVTLLRRCVDNYAEVLRGERTATEVMFPNASTSLVEGIYRGDRLTAHCNAEVARVVAEAAARAQGRKARILEVGAGTGGTSEAVLAALSAGGVAADYLYTDVSRAFALHGEQRFSSRYPFVRFGAYDLARDPAEQGLAPGGFDIVLGANVVHVTSDLEETGARLRSLLAPGGALVLYEMTAPPDFAIATFGLLDGWWGFADARLPHTPLLDAPGWARRLRAAGFADVRLEGIGGARPEEFRHTVIVATAPVAAARADTLVEAVRAVAAKTLEMRPEQLRPDRSFADYGADSLISVDLVAALSERFGVALKPTILFSHPTAEALAEHLAAHHGVVPPPSPSPAPRERAACEAPRAADEARSAVARAHSGPPATSWPSLSRPSTPVSRGVARREPTSIDSGCTPHIAQRLGVDGRDKPGHHGSGVARYVNPIAPNGGAARRGRASAWDDDIAIIGLSGRFPGAETIAAFEAAIIAGRDAVGPPPADRWDHAAIYDPTPGRPGKTLCPAGGFLDRIDLFDPLFFNLSPADAAAMDPQQRLFLEEAWRALEDAGYGGPHPSRRRCGVFVGCAAGDYESLLRRRGRLPDAQSFIGNSASMLAGRVAYRLDLNGPSLSVDTACSSSLVAVQLACESLMRRETDMALAGGVAVMTTPDFYIAGSGAGMLSPSGRCRTLDASADGFVPGEAVGAIVLKRRADAKRDGDSIVALIKGAAVNQDGTSNGVTAPNGKAQTALIELAQQRFALPPETLGYVELHGTGTTLGDPIEIEALKAAFGAAAAGCAIGSVKANIGHCLAAAGIAGLIKLALLLRRGVVSPALHFARANPHIGADCGGFLVPRETSPWPQRGGPRRGAVNSFGFSGTNAHLVLEAAPEPAPAATSEDWRLAVFSARSEAALQRLLASMAEWLRADGGRTSFFDICATLAQGRTHFDHRAAVPARDSAGLATALAQGETQAAPPALREARSVYLSGGAPDWDALFPPGRFRRVSLPTYSFERRRCWPQDEPAERTGAVSLLEAVLQDLGAAS</sequence>
<dbReference type="Pfam" id="PF02801">
    <property type="entry name" value="Ketoacyl-synt_C"/>
    <property type="match status" value="3"/>
</dbReference>
<dbReference type="InterPro" id="IPR009081">
    <property type="entry name" value="PP-bd_ACP"/>
</dbReference>
<dbReference type="RefSeq" id="WP_003612728.1">
    <property type="nucleotide sequence ID" value="NZ_ADVE02000002.1"/>
</dbReference>
<geneLocation type="plasmid" evidence="12">
    <name>pob3b1</name>
</geneLocation>
<dbReference type="Gene3D" id="3.40.50.150">
    <property type="entry name" value="Vaccinia Virus protein VP39"/>
    <property type="match status" value="1"/>
</dbReference>
<dbReference type="CDD" id="cd00833">
    <property type="entry name" value="PKS"/>
    <property type="match status" value="3"/>
</dbReference>
<dbReference type="PANTHER" id="PTHR43775">
    <property type="entry name" value="FATTY ACID SYNTHASE"/>
    <property type="match status" value="1"/>
</dbReference>
<evidence type="ECO:0000259" key="8">
    <source>
        <dbReference type="PROSITE" id="PS50075"/>
    </source>
</evidence>
<dbReference type="InterPro" id="IPR013968">
    <property type="entry name" value="PKS_KR"/>
</dbReference>
<dbReference type="SMART" id="SM00825">
    <property type="entry name" value="PKS_KS"/>
    <property type="match status" value="3"/>
</dbReference>
<name>A0A2D2D6F1_METT3</name>
<evidence type="ECO:0000256" key="4">
    <source>
        <dbReference type="ARBA" id="ARBA00023268"/>
    </source>
</evidence>
<feature type="region of interest" description="C-terminal hotdog fold" evidence="6">
    <location>
        <begin position="1444"/>
        <end position="1578"/>
    </location>
</feature>
<dbReference type="PROSITE" id="PS50075">
    <property type="entry name" value="CARRIER"/>
    <property type="match status" value="2"/>
</dbReference>
<reference evidence="12" key="1">
    <citation type="submission" date="2017-10" db="EMBL/GenBank/DDBJ databases">
        <title>Completed PacBio SMRT sequence of Methylosinus trichosporium OB3b reveals presence of a third large plasmid.</title>
        <authorList>
            <person name="Charles T.C."/>
            <person name="Lynch M.D.J."/>
            <person name="Heil J.R."/>
            <person name="Cheng J."/>
        </authorList>
    </citation>
    <scope>NUCLEOTIDE SEQUENCE [LARGE SCALE GENOMIC DNA]</scope>
    <source>
        <strain evidence="12">OB3b</strain>
        <plasmid evidence="12">pob3b1</plasmid>
    </source>
</reference>
<evidence type="ECO:0000259" key="9">
    <source>
        <dbReference type="PROSITE" id="PS52004"/>
    </source>
</evidence>
<feature type="domain" description="Carrier" evidence="8">
    <location>
        <begin position="569"/>
        <end position="642"/>
    </location>
</feature>
<proteinExistence type="predicted"/>
<evidence type="ECO:0000256" key="6">
    <source>
        <dbReference type="PROSITE-ProRule" id="PRU01363"/>
    </source>
</evidence>
<feature type="domain" description="Ketosynthase family 3 (KS3)" evidence="9">
    <location>
        <begin position="10"/>
        <end position="426"/>
    </location>
</feature>
<dbReference type="STRING" id="595536.GCA_000178815_00217"/>
<dbReference type="InterPro" id="IPR049552">
    <property type="entry name" value="PKS_DH_N"/>
</dbReference>
<dbReference type="InterPro" id="IPR013217">
    <property type="entry name" value="Methyltransf_12"/>
</dbReference>
<feature type="region of interest" description="Disordered" evidence="7">
    <location>
        <begin position="654"/>
        <end position="730"/>
    </location>
</feature>
<keyword evidence="4" id="KW-0511">Multifunctional enzyme</keyword>
<feature type="compositionally biased region" description="Basic and acidic residues" evidence="7">
    <location>
        <begin position="2434"/>
        <end position="2450"/>
    </location>
</feature>
<dbReference type="SMART" id="SM00822">
    <property type="entry name" value="PKS_KR"/>
    <property type="match status" value="1"/>
</dbReference>
<keyword evidence="2" id="KW-0597">Phosphoprotein</keyword>
<keyword evidence="1" id="KW-0596">Phosphopantetheine</keyword>
<evidence type="ECO:0000256" key="3">
    <source>
        <dbReference type="ARBA" id="ARBA00022679"/>
    </source>
</evidence>
<dbReference type="GO" id="GO:0005737">
    <property type="term" value="C:cytoplasm"/>
    <property type="evidence" value="ECO:0007669"/>
    <property type="project" value="TreeGrafter"/>
</dbReference>
<protein>
    <recommendedName>
        <fullName evidence="13">Polyketide synthase</fullName>
    </recommendedName>
</protein>
<dbReference type="Gene3D" id="1.10.1240.100">
    <property type="match status" value="3"/>
</dbReference>
<feature type="active site" description="Proton acceptor; for dehydratase activity" evidence="6">
    <location>
        <position position="1345"/>
    </location>
</feature>
<dbReference type="InterPro" id="IPR049900">
    <property type="entry name" value="PKS_mFAS_DH"/>
</dbReference>
<comment type="function">
    <text evidence="5">Involved in production of the polyketide antibiotic thailandamide.</text>
</comment>
<dbReference type="SUPFAM" id="SSF47336">
    <property type="entry name" value="ACP-like"/>
    <property type="match status" value="2"/>
</dbReference>
<dbReference type="SUPFAM" id="SSF53335">
    <property type="entry name" value="S-adenosyl-L-methionine-dependent methyltransferases"/>
    <property type="match status" value="1"/>
</dbReference>
<feature type="domain" description="Carrier" evidence="8">
    <location>
        <begin position="2348"/>
        <end position="2422"/>
    </location>
</feature>
<feature type="domain" description="Ketosynthase family 3 (KS3)" evidence="9">
    <location>
        <begin position="750"/>
        <end position="1168"/>
    </location>
</feature>
<feature type="compositionally biased region" description="Basic and acidic residues" evidence="7">
    <location>
        <begin position="691"/>
        <end position="707"/>
    </location>
</feature>
<accession>A0A2D2D6F1</accession>
<evidence type="ECO:0000259" key="10">
    <source>
        <dbReference type="PROSITE" id="PS52019"/>
    </source>
</evidence>
<keyword evidence="3" id="KW-0808">Transferase</keyword>
<feature type="domain" description="PKS/mFAS DH" evidence="10">
    <location>
        <begin position="1315"/>
        <end position="1578"/>
    </location>
</feature>
<dbReference type="Pfam" id="PF22621">
    <property type="entry name" value="CurL-like_PKS_C"/>
    <property type="match status" value="1"/>
</dbReference>
<organism evidence="11 12">
    <name type="scientific">Methylosinus trichosporium (strain ATCC 35070 / NCIMB 11131 / UNIQEM 75 / OB3b)</name>
    <dbReference type="NCBI Taxonomy" id="595536"/>
    <lineage>
        <taxon>Bacteria</taxon>
        <taxon>Pseudomonadati</taxon>
        <taxon>Pseudomonadota</taxon>
        <taxon>Alphaproteobacteria</taxon>
        <taxon>Hyphomicrobiales</taxon>
        <taxon>Methylocystaceae</taxon>
        <taxon>Methylosinus</taxon>
    </lineage>
</organism>
<dbReference type="InterPro" id="IPR029063">
    <property type="entry name" value="SAM-dependent_MTases_sf"/>
</dbReference>
<dbReference type="InterPro" id="IPR020807">
    <property type="entry name" value="PKS_DH"/>
</dbReference>
<dbReference type="InterPro" id="IPR036736">
    <property type="entry name" value="ACP-like_sf"/>
</dbReference>
<dbReference type="Pfam" id="PF16197">
    <property type="entry name" value="KAsynt_C_assoc"/>
    <property type="match status" value="2"/>
</dbReference>
<dbReference type="EMBL" id="CP023738">
    <property type="protein sequence ID" value="ATQ70566.1"/>
    <property type="molecule type" value="Genomic_DNA"/>
</dbReference>
<feature type="region of interest" description="N-terminal hotdog fold" evidence="6">
    <location>
        <begin position="1315"/>
        <end position="1429"/>
    </location>
</feature>
<dbReference type="InterPro" id="IPR006162">
    <property type="entry name" value="Ppantetheine_attach_site"/>
</dbReference>
<keyword evidence="11" id="KW-0614">Plasmid</keyword>
<dbReference type="InterPro" id="IPR014031">
    <property type="entry name" value="Ketoacyl_synth_C"/>
</dbReference>
<feature type="region of interest" description="Disordered" evidence="7">
    <location>
        <begin position="1423"/>
        <end position="1449"/>
    </location>
</feature>
<dbReference type="PROSITE" id="PS00606">
    <property type="entry name" value="KS3_1"/>
    <property type="match status" value="2"/>
</dbReference>
<evidence type="ECO:0000313" key="11">
    <source>
        <dbReference type="EMBL" id="ATQ70566.1"/>
    </source>
</evidence>
<dbReference type="FunFam" id="3.40.47.10:FF:000019">
    <property type="entry name" value="Polyketide synthase type I"/>
    <property type="match status" value="2"/>
</dbReference>
<feature type="domain" description="Ketosynthase family 3 (KS3)" evidence="9">
    <location>
        <begin position="2537"/>
        <end position="2958"/>
    </location>
</feature>
<dbReference type="Gene3D" id="3.40.47.10">
    <property type="match status" value="3"/>
</dbReference>
<dbReference type="GO" id="GO:0071770">
    <property type="term" value="P:DIM/DIP cell wall layer assembly"/>
    <property type="evidence" value="ECO:0007669"/>
    <property type="project" value="TreeGrafter"/>
</dbReference>
<dbReference type="InterPro" id="IPR036291">
    <property type="entry name" value="NAD(P)-bd_dom_sf"/>
</dbReference>
<dbReference type="GO" id="GO:0005886">
    <property type="term" value="C:plasma membrane"/>
    <property type="evidence" value="ECO:0007669"/>
    <property type="project" value="TreeGrafter"/>
</dbReference>
<dbReference type="PANTHER" id="PTHR43775:SF37">
    <property type="entry name" value="SI:DKEY-61P9.11"/>
    <property type="match status" value="1"/>
</dbReference>
<dbReference type="GO" id="GO:0004312">
    <property type="term" value="F:fatty acid synthase activity"/>
    <property type="evidence" value="ECO:0007669"/>
    <property type="project" value="TreeGrafter"/>
</dbReference>
<feature type="region of interest" description="Disordered" evidence="7">
    <location>
        <begin position="2422"/>
        <end position="2517"/>
    </location>
</feature>
<dbReference type="Gene3D" id="3.10.129.110">
    <property type="entry name" value="Polyketide synthase dehydratase"/>
    <property type="match status" value="1"/>
</dbReference>
<dbReference type="InterPro" id="IPR032821">
    <property type="entry name" value="PKS_assoc"/>
</dbReference>
<dbReference type="GO" id="GO:0004315">
    <property type="term" value="F:3-oxoacyl-[acyl-carrier-protein] synthase activity"/>
    <property type="evidence" value="ECO:0007669"/>
    <property type="project" value="InterPro"/>
</dbReference>
<dbReference type="Gene3D" id="1.10.1200.10">
    <property type="entry name" value="ACP-like"/>
    <property type="match status" value="2"/>
</dbReference>
<dbReference type="Pfam" id="PF00550">
    <property type="entry name" value="PP-binding"/>
    <property type="match status" value="2"/>
</dbReference>
<dbReference type="InterPro" id="IPR018201">
    <property type="entry name" value="Ketoacyl_synth_AS"/>
</dbReference>
<dbReference type="InterPro" id="IPR049551">
    <property type="entry name" value="PKS_DH_C"/>
</dbReference>
<dbReference type="InterPro" id="IPR050091">
    <property type="entry name" value="PKS_NRPS_Biosynth_Enz"/>
</dbReference>
<dbReference type="InterPro" id="IPR020806">
    <property type="entry name" value="PKS_PP-bd"/>
</dbReference>
<evidence type="ECO:0000256" key="7">
    <source>
        <dbReference type="SAM" id="MobiDB-lite"/>
    </source>
</evidence>
<dbReference type="InterPro" id="IPR014030">
    <property type="entry name" value="Ketoacyl_synth_N"/>
</dbReference>
<dbReference type="Pfam" id="PF14765">
    <property type="entry name" value="PS-DH"/>
    <property type="match status" value="1"/>
</dbReference>
<dbReference type="SMART" id="SM01294">
    <property type="entry name" value="PKS_PP_betabranch"/>
    <property type="match status" value="2"/>
</dbReference>
<dbReference type="Pfam" id="PF00109">
    <property type="entry name" value="ketoacyl-synt"/>
    <property type="match status" value="3"/>
</dbReference>
<dbReference type="PROSITE" id="PS00012">
    <property type="entry name" value="PHOSPHOPANTETHEINE"/>
    <property type="match status" value="1"/>
</dbReference>
<dbReference type="SUPFAM" id="SSF53901">
    <property type="entry name" value="Thiolase-like"/>
    <property type="match status" value="3"/>
</dbReference>
<dbReference type="InterPro" id="IPR016039">
    <property type="entry name" value="Thiolase-like"/>
</dbReference>
<dbReference type="CDD" id="cd02440">
    <property type="entry name" value="AdoMet_MTases"/>
    <property type="match status" value="1"/>
</dbReference>
<evidence type="ECO:0000256" key="5">
    <source>
        <dbReference type="ARBA" id="ARBA00054155"/>
    </source>
</evidence>
<dbReference type="Proteomes" id="UP000230709">
    <property type="component" value="Plasmid pOB3b1"/>
</dbReference>
<evidence type="ECO:0000256" key="2">
    <source>
        <dbReference type="ARBA" id="ARBA00022553"/>
    </source>
</evidence>
<dbReference type="InterPro" id="IPR042104">
    <property type="entry name" value="PKS_dehydratase_sf"/>
</dbReference>
<dbReference type="KEGG" id="mtw:CQW49_21410"/>
<dbReference type="InterPro" id="IPR057326">
    <property type="entry name" value="KR_dom"/>
</dbReference>
<feature type="compositionally biased region" description="Polar residues" evidence="7">
    <location>
        <begin position="657"/>
        <end position="671"/>
    </location>
</feature>
<dbReference type="PROSITE" id="PS52004">
    <property type="entry name" value="KS3_2"/>
    <property type="match status" value="3"/>
</dbReference>
<gene>
    <name evidence="11" type="ORF">CQW49_21410</name>
</gene>
<dbReference type="Gene3D" id="3.40.50.720">
    <property type="entry name" value="NAD(P)-binding Rossmann-like Domain"/>
    <property type="match status" value="1"/>
</dbReference>
<dbReference type="InterPro" id="IPR020841">
    <property type="entry name" value="PKS_Beta-ketoAc_synthase_dom"/>
</dbReference>